<organism evidence="1 2">
    <name type="scientific">Candidatus Woykebacteria bacterium GWA1_44_8</name>
    <dbReference type="NCBI Taxonomy" id="1802591"/>
    <lineage>
        <taxon>Bacteria</taxon>
        <taxon>Candidatus Woykeibacteriota</taxon>
    </lineage>
</organism>
<dbReference type="AlphaFoldDB" id="A0A1G1W2S7"/>
<evidence type="ECO:0000313" key="1">
    <source>
        <dbReference type="EMBL" id="OGY21933.1"/>
    </source>
</evidence>
<reference evidence="1 2" key="1">
    <citation type="journal article" date="2016" name="Nat. Commun.">
        <title>Thousands of microbial genomes shed light on interconnected biogeochemical processes in an aquifer system.</title>
        <authorList>
            <person name="Anantharaman K."/>
            <person name="Brown C.T."/>
            <person name="Hug L.A."/>
            <person name="Sharon I."/>
            <person name="Castelle C.J."/>
            <person name="Probst A.J."/>
            <person name="Thomas B.C."/>
            <person name="Singh A."/>
            <person name="Wilkins M.J."/>
            <person name="Karaoz U."/>
            <person name="Brodie E.L."/>
            <person name="Williams K.H."/>
            <person name="Hubbard S.S."/>
            <person name="Banfield J.F."/>
        </authorList>
    </citation>
    <scope>NUCLEOTIDE SEQUENCE [LARGE SCALE GENOMIC DNA]</scope>
</reference>
<sequence>MNNYIPLSSLAMDLKRAAVGYYRNSIKSADRFYLEALKRKQEIDPKSIPPYLVNLLNEVGRLPKIKDGVEKGEKALLLATLFQNAAISLVNNRKY</sequence>
<comment type="caution">
    <text evidence="1">The sequence shown here is derived from an EMBL/GenBank/DDBJ whole genome shotgun (WGS) entry which is preliminary data.</text>
</comment>
<accession>A0A1G1W2S7</accession>
<dbReference type="Proteomes" id="UP000176299">
    <property type="component" value="Unassembled WGS sequence"/>
</dbReference>
<dbReference type="EMBL" id="MHCN01000010">
    <property type="protein sequence ID" value="OGY21933.1"/>
    <property type="molecule type" value="Genomic_DNA"/>
</dbReference>
<gene>
    <name evidence="1" type="ORF">A2113_01255</name>
</gene>
<evidence type="ECO:0000313" key="2">
    <source>
        <dbReference type="Proteomes" id="UP000176299"/>
    </source>
</evidence>
<protein>
    <submittedName>
        <fullName evidence="1">Uncharacterized protein</fullName>
    </submittedName>
</protein>
<name>A0A1G1W2S7_9BACT</name>
<proteinExistence type="predicted"/>